<keyword evidence="3" id="KW-0611">Plant defense</keyword>
<evidence type="ECO:0000256" key="1">
    <source>
        <dbReference type="ARBA" id="ARBA00022737"/>
    </source>
</evidence>
<evidence type="ECO:0000256" key="2">
    <source>
        <dbReference type="ARBA" id="ARBA00022741"/>
    </source>
</evidence>
<keyword evidence="1" id="KW-0677">Repeat</keyword>
<keyword evidence="2" id="KW-0547">Nucleotide-binding</keyword>
<feature type="domain" description="Disease resistance N-terminal" evidence="4">
    <location>
        <begin position="15"/>
        <end position="103"/>
    </location>
</feature>
<dbReference type="Gene3D" id="3.80.10.10">
    <property type="entry name" value="Ribonuclease Inhibitor"/>
    <property type="match status" value="1"/>
</dbReference>
<dbReference type="EMBL" id="OIVN01005412">
    <property type="protein sequence ID" value="SPD22322.1"/>
    <property type="molecule type" value="Genomic_DNA"/>
</dbReference>
<dbReference type="GO" id="GO:0006952">
    <property type="term" value="P:defense response"/>
    <property type="evidence" value="ECO:0007669"/>
    <property type="project" value="UniProtKB-KW"/>
</dbReference>
<evidence type="ECO:0000259" key="4">
    <source>
        <dbReference type="Pfam" id="PF18052"/>
    </source>
</evidence>
<dbReference type="InterPro" id="IPR032675">
    <property type="entry name" value="LRR_dom_sf"/>
</dbReference>
<dbReference type="AlphaFoldDB" id="A0A2N9IC70"/>
<evidence type="ECO:0000259" key="5">
    <source>
        <dbReference type="Pfam" id="PF23598"/>
    </source>
</evidence>
<dbReference type="Gene3D" id="1.20.5.4130">
    <property type="match status" value="1"/>
</dbReference>
<dbReference type="Pfam" id="PF18052">
    <property type="entry name" value="Rx_N"/>
    <property type="match status" value="1"/>
</dbReference>
<evidence type="ECO:0000256" key="3">
    <source>
        <dbReference type="ARBA" id="ARBA00022821"/>
    </source>
</evidence>
<evidence type="ECO:0000313" key="6">
    <source>
        <dbReference type="EMBL" id="SPD22322.1"/>
    </source>
</evidence>
<gene>
    <name evidence="6" type="ORF">FSB_LOCUS50204</name>
</gene>
<name>A0A2N9IC70_FAGSY</name>
<dbReference type="InterPro" id="IPR041118">
    <property type="entry name" value="Rx_N"/>
</dbReference>
<reference evidence="6" key="1">
    <citation type="submission" date="2018-02" db="EMBL/GenBank/DDBJ databases">
        <authorList>
            <person name="Cohen D.B."/>
            <person name="Kent A.D."/>
        </authorList>
    </citation>
    <scope>NUCLEOTIDE SEQUENCE</scope>
</reference>
<accession>A0A2N9IC70</accession>
<dbReference type="SUPFAM" id="SSF52058">
    <property type="entry name" value="L domain-like"/>
    <property type="match status" value="1"/>
</dbReference>
<sequence>MGSILLQSGIASASLQVLLDRFSNLALKELGLLFGVDDDIRKLERTLQRIQVLVDDIEGQRFISSNEAWQAWLQDVKSVSFDADDLLDKIDLELIRLDSDNESILGRHTQVSDIVFSSLFEHSTQIMGDTEETGWENNPCLVYNDTAIVTHFDLRIWISVSVDFDVKRLELSELDPMQDDLVHMWMAEGFIQPQGMKRIEDIGNDYFDNFLWRTLQNLQCLRVLNLSSTGNVSKTNIKKLPESIANLNGLETLKIQHCFNFLELPKHMKNLVKLHHLDLDIKRQLSSMPSELGKLTSLQTLHAFIVGKDEGCQIGEFQKLRNLRGRICITNLENVVNLRDAKEAMLDKKPYLDRLELQWNEFKGGLIGKELVSICLESCQECKVLPPLGLLPALKSLHIYQMHGLVSVDHGFCGLGMNHGVKGFPSLESLTFHDMPNLERLASVLYFNLPDEGLPDSFKALIILDSAILKERFREGGVDWSKIRAILKIEIDYVEIPLQGRDD</sequence>
<dbReference type="GO" id="GO:0000166">
    <property type="term" value="F:nucleotide binding"/>
    <property type="evidence" value="ECO:0007669"/>
    <property type="project" value="UniProtKB-KW"/>
</dbReference>
<protein>
    <submittedName>
        <fullName evidence="6">Uncharacterized protein</fullName>
    </submittedName>
</protein>
<proteinExistence type="predicted"/>
<dbReference type="PANTHER" id="PTHR47186:SF24">
    <property type="entry name" value="DISEASE RESISTANCE RPP13-LIKE PROTEIN 1"/>
    <property type="match status" value="1"/>
</dbReference>
<dbReference type="InterPro" id="IPR055414">
    <property type="entry name" value="LRR_R13L4/SHOC2-like"/>
</dbReference>
<dbReference type="Pfam" id="PF23598">
    <property type="entry name" value="LRR_14"/>
    <property type="match status" value="1"/>
</dbReference>
<feature type="domain" description="Disease resistance R13L4/SHOC-2-like LRR" evidence="5">
    <location>
        <begin position="212"/>
        <end position="324"/>
    </location>
</feature>
<organism evidence="6">
    <name type="scientific">Fagus sylvatica</name>
    <name type="common">Beechnut</name>
    <dbReference type="NCBI Taxonomy" id="28930"/>
    <lineage>
        <taxon>Eukaryota</taxon>
        <taxon>Viridiplantae</taxon>
        <taxon>Streptophyta</taxon>
        <taxon>Embryophyta</taxon>
        <taxon>Tracheophyta</taxon>
        <taxon>Spermatophyta</taxon>
        <taxon>Magnoliopsida</taxon>
        <taxon>eudicotyledons</taxon>
        <taxon>Gunneridae</taxon>
        <taxon>Pentapetalae</taxon>
        <taxon>rosids</taxon>
        <taxon>fabids</taxon>
        <taxon>Fagales</taxon>
        <taxon>Fagaceae</taxon>
        <taxon>Fagus</taxon>
    </lineage>
</organism>
<dbReference type="PANTHER" id="PTHR47186">
    <property type="entry name" value="LEUCINE-RICH REPEAT-CONTAINING PROTEIN 57"/>
    <property type="match status" value="1"/>
</dbReference>